<evidence type="ECO:0000259" key="1">
    <source>
        <dbReference type="Pfam" id="PF22552"/>
    </source>
</evidence>
<dbReference type="AlphaFoldDB" id="A0A4D7QQV9"/>
<sequence>MRSGRVGYATIWDGNIYVQCRRLPDRSLRCEAAGTLLQPSLRHVLTGDRLAALAQASWVLDASFGHHVRVFVPSEPTDRAAQAILAVLQDIYGADPAALQVQTAWVLDMPCPPRNGPSQNLAGLVNDAPSMRPTAIFACSYAAAAPPQTVTSAAELVDLYSVSVAAEIQRLRINAARRVHTVFDAGIGYIQCMPERQAAAIYCEAQSAESWPALAAILTPDRLGRLRRAGYAPPGRGPNHSRSYSIEVFDDVALAREILTLLHDVYGYQGAAALKVLTE</sequence>
<accession>A0A4D7QQV9</accession>
<dbReference type="OrthoDB" id="8136732at2"/>
<protein>
    <recommendedName>
        <fullName evidence="1">TY-Chap N-terminal domain-containing protein</fullName>
    </recommendedName>
</protein>
<reference evidence="2 3" key="1">
    <citation type="submission" date="2019-04" db="EMBL/GenBank/DDBJ databases">
        <title>Phreatobacter aquaticus sp. nov.</title>
        <authorList>
            <person name="Choi A."/>
            <person name="Baek K."/>
        </authorList>
    </citation>
    <scope>NUCLEOTIDE SEQUENCE [LARGE SCALE GENOMIC DNA]</scope>
    <source>
        <strain evidence="2 3">NMCR1094</strain>
    </source>
</reference>
<organism evidence="2 3">
    <name type="scientific">Phreatobacter aquaticus</name>
    <dbReference type="NCBI Taxonomy" id="2570229"/>
    <lineage>
        <taxon>Bacteria</taxon>
        <taxon>Pseudomonadati</taxon>
        <taxon>Pseudomonadota</taxon>
        <taxon>Alphaproteobacteria</taxon>
        <taxon>Hyphomicrobiales</taxon>
        <taxon>Phreatobacteraceae</taxon>
        <taxon>Phreatobacter</taxon>
    </lineage>
</organism>
<gene>
    <name evidence="2" type="ORF">E8L99_15020</name>
</gene>
<dbReference type="InterPro" id="IPR054344">
    <property type="entry name" value="TY-Chap_N"/>
</dbReference>
<keyword evidence="3" id="KW-1185">Reference proteome</keyword>
<name>A0A4D7QQV9_9HYPH</name>
<evidence type="ECO:0000313" key="2">
    <source>
        <dbReference type="EMBL" id="QCK88811.1"/>
    </source>
</evidence>
<proteinExistence type="predicted"/>
<dbReference type="KEGG" id="paqt:E8L99_15020"/>
<dbReference type="Proteomes" id="UP000298588">
    <property type="component" value="Chromosome"/>
</dbReference>
<evidence type="ECO:0000313" key="3">
    <source>
        <dbReference type="Proteomes" id="UP000298588"/>
    </source>
</evidence>
<dbReference type="Pfam" id="PF22552">
    <property type="entry name" value="TY-Chap3"/>
    <property type="match status" value="2"/>
</dbReference>
<feature type="domain" description="TY-Chap N-terminal" evidence="1">
    <location>
        <begin position="13"/>
        <end position="95"/>
    </location>
</feature>
<dbReference type="EMBL" id="CP039865">
    <property type="protein sequence ID" value="QCK88811.1"/>
    <property type="molecule type" value="Genomic_DNA"/>
</dbReference>
<feature type="domain" description="TY-Chap N-terminal" evidence="1">
    <location>
        <begin position="183"/>
        <end position="272"/>
    </location>
</feature>